<evidence type="ECO:0000313" key="1">
    <source>
        <dbReference type="EMBL" id="CAG6610616.1"/>
    </source>
</evidence>
<sequence>MNIDAKDVRVQYSLRRQEKETKLGLYVLNSQYLPTYFLNTSYSRQINNNRFLSPINLSSNENIKVKMWSVVSLESIFEKCLEFVSRIFINFNCVNTDVYHKFSRRSI</sequence>
<protein>
    <submittedName>
        <fullName evidence="1">Uncharacterized protein</fullName>
    </submittedName>
</protein>
<organism evidence="1">
    <name type="scientific">Cacopsylla melanoneura</name>
    <dbReference type="NCBI Taxonomy" id="428564"/>
    <lineage>
        <taxon>Eukaryota</taxon>
        <taxon>Metazoa</taxon>
        <taxon>Ecdysozoa</taxon>
        <taxon>Arthropoda</taxon>
        <taxon>Hexapoda</taxon>
        <taxon>Insecta</taxon>
        <taxon>Pterygota</taxon>
        <taxon>Neoptera</taxon>
        <taxon>Paraneoptera</taxon>
        <taxon>Hemiptera</taxon>
        <taxon>Sternorrhyncha</taxon>
        <taxon>Psylloidea</taxon>
        <taxon>Psyllidae</taxon>
        <taxon>Psyllinae</taxon>
        <taxon>Cacopsylla</taxon>
    </lineage>
</organism>
<dbReference type="AlphaFoldDB" id="A0A8D8LK67"/>
<proteinExistence type="predicted"/>
<reference evidence="1" key="1">
    <citation type="submission" date="2021-05" db="EMBL/GenBank/DDBJ databases">
        <authorList>
            <person name="Alioto T."/>
            <person name="Alioto T."/>
            <person name="Gomez Garrido J."/>
        </authorList>
    </citation>
    <scope>NUCLEOTIDE SEQUENCE</scope>
</reference>
<dbReference type="EMBL" id="HBUF01018980">
    <property type="protein sequence ID" value="CAG6610615.1"/>
    <property type="molecule type" value="Transcribed_RNA"/>
</dbReference>
<dbReference type="EMBL" id="HBUF01018981">
    <property type="protein sequence ID" value="CAG6610616.1"/>
    <property type="molecule type" value="Transcribed_RNA"/>
</dbReference>
<accession>A0A8D8LK67</accession>
<name>A0A8D8LK67_9HEMI</name>
<dbReference type="EMBL" id="HBUF01018982">
    <property type="protein sequence ID" value="CAG6610617.1"/>
    <property type="molecule type" value="Transcribed_RNA"/>
</dbReference>